<proteinExistence type="predicted"/>
<organism evidence="2 3">
    <name type="scientific">Paraburkholderia elongata</name>
    <dbReference type="NCBI Taxonomy" id="2675747"/>
    <lineage>
        <taxon>Bacteria</taxon>
        <taxon>Pseudomonadati</taxon>
        <taxon>Pseudomonadota</taxon>
        <taxon>Betaproteobacteria</taxon>
        <taxon>Burkholderiales</taxon>
        <taxon>Burkholderiaceae</taxon>
        <taxon>Paraburkholderia</taxon>
    </lineage>
</organism>
<dbReference type="EMBL" id="WOEZ01000179">
    <property type="protein sequence ID" value="NPT58722.1"/>
    <property type="molecule type" value="Genomic_DNA"/>
</dbReference>
<keyword evidence="3" id="KW-1185">Reference proteome</keyword>
<reference evidence="2 3" key="1">
    <citation type="submission" date="2019-11" db="EMBL/GenBank/DDBJ databases">
        <title>Metabolism of dissolved organic matter in forest soils.</title>
        <authorList>
            <person name="Cyle K.T."/>
            <person name="Wilhelm R.C."/>
            <person name="Martinez C.E."/>
        </authorList>
    </citation>
    <scope>NUCLEOTIDE SEQUENCE [LARGE SCALE GENOMIC DNA]</scope>
    <source>
        <strain evidence="2 3">5N</strain>
    </source>
</reference>
<evidence type="ECO:0000313" key="3">
    <source>
        <dbReference type="Proteomes" id="UP000655523"/>
    </source>
</evidence>
<name>A0A972SL42_9BURK</name>
<protein>
    <submittedName>
        <fullName evidence="2">Uncharacterized protein</fullName>
    </submittedName>
</protein>
<feature type="region of interest" description="Disordered" evidence="1">
    <location>
        <begin position="47"/>
        <end position="75"/>
    </location>
</feature>
<comment type="caution">
    <text evidence="2">The sequence shown here is derived from an EMBL/GenBank/DDBJ whole genome shotgun (WGS) entry which is preliminary data.</text>
</comment>
<dbReference type="AlphaFoldDB" id="A0A972SL42"/>
<dbReference type="Proteomes" id="UP000655523">
    <property type="component" value="Unassembled WGS sequence"/>
</dbReference>
<evidence type="ECO:0000313" key="2">
    <source>
        <dbReference type="EMBL" id="NPT58722.1"/>
    </source>
</evidence>
<evidence type="ECO:0000256" key="1">
    <source>
        <dbReference type="SAM" id="MobiDB-lite"/>
    </source>
</evidence>
<accession>A0A972SL42</accession>
<gene>
    <name evidence="2" type="ORF">GNZ13_30240</name>
</gene>
<sequence>MNLPEWVEEIAHFPGVQQRIWLRRRLAMFGVPVGFILHDRSSLTGLVAGDPGFRMPPGTAGYREPRKQQDSPADT</sequence>